<proteinExistence type="predicted"/>
<keyword evidence="4" id="KW-1185">Reference proteome</keyword>
<dbReference type="Proteomes" id="UP000326924">
    <property type="component" value="Unassembled WGS sequence"/>
</dbReference>
<feature type="region of interest" description="Disordered" evidence="1">
    <location>
        <begin position="75"/>
        <end position="101"/>
    </location>
</feature>
<keyword evidence="2" id="KW-0732">Signal</keyword>
<gene>
    <name evidence="3" type="ORF">FN846DRAFT_947732</name>
</gene>
<protein>
    <submittedName>
        <fullName evidence="3">Uncharacterized protein</fullName>
    </submittedName>
</protein>
<evidence type="ECO:0000256" key="2">
    <source>
        <dbReference type="SAM" id="SignalP"/>
    </source>
</evidence>
<reference evidence="3 4" key="1">
    <citation type="submission" date="2019-09" db="EMBL/GenBank/DDBJ databases">
        <title>Draft genome of the ectomycorrhizal ascomycete Sphaerosporella brunnea.</title>
        <authorList>
            <consortium name="DOE Joint Genome Institute"/>
            <person name="Benucci G.M."/>
            <person name="Marozzi G."/>
            <person name="Antonielli L."/>
            <person name="Sanchez S."/>
            <person name="Marco P."/>
            <person name="Wang X."/>
            <person name="Falini L.B."/>
            <person name="Barry K."/>
            <person name="Haridas S."/>
            <person name="Lipzen A."/>
            <person name="Labutti K."/>
            <person name="Grigoriev I.V."/>
            <person name="Murat C."/>
            <person name="Martin F."/>
            <person name="Albertini E."/>
            <person name="Donnini D."/>
            <person name="Bonito G."/>
        </authorList>
    </citation>
    <scope>NUCLEOTIDE SEQUENCE [LARGE SCALE GENOMIC DNA]</scope>
    <source>
        <strain evidence="3 4">Sb_GMNB300</strain>
    </source>
</reference>
<evidence type="ECO:0000256" key="1">
    <source>
        <dbReference type="SAM" id="MobiDB-lite"/>
    </source>
</evidence>
<organism evidence="3 4">
    <name type="scientific">Sphaerosporella brunnea</name>
    <dbReference type="NCBI Taxonomy" id="1250544"/>
    <lineage>
        <taxon>Eukaryota</taxon>
        <taxon>Fungi</taxon>
        <taxon>Dikarya</taxon>
        <taxon>Ascomycota</taxon>
        <taxon>Pezizomycotina</taxon>
        <taxon>Pezizomycetes</taxon>
        <taxon>Pezizales</taxon>
        <taxon>Pyronemataceae</taxon>
        <taxon>Sphaerosporella</taxon>
    </lineage>
</organism>
<comment type="caution">
    <text evidence="3">The sequence shown here is derived from an EMBL/GenBank/DDBJ whole genome shotgun (WGS) entry which is preliminary data.</text>
</comment>
<dbReference type="InParanoid" id="A0A5J5EY37"/>
<evidence type="ECO:0000313" key="4">
    <source>
        <dbReference type="Proteomes" id="UP000326924"/>
    </source>
</evidence>
<name>A0A5J5EY37_9PEZI</name>
<feature type="signal peptide" evidence="2">
    <location>
        <begin position="1"/>
        <end position="22"/>
    </location>
</feature>
<sequence>HLARSHIRCTYILGALILRALTSDIPISCALSLLQGHASQGCPALIVASQLPDSPAMDVTAGVSRIALVEADGDSKKADPKLSDLRRPRQSSIPIPERCSSDRHKLSCPNCRIKEDIAQAKITPPAPAEKLVVKKTRAFKEGLVGGRHTAARALARRVSTELLAARKFEAEREAAAEAQRLAGKGAKRNSLSLKGY</sequence>
<dbReference type="EMBL" id="VXIS01000082">
    <property type="protein sequence ID" value="KAA8906947.1"/>
    <property type="molecule type" value="Genomic_DNA"/>
</dbReference>
<evidence type="ECO:0000313" key="3">
    <source>
        <dbReference type="EMBL" id="KAA8906947.1"/>
    </source>
</evidence>
<feature type="compositionally biased region" description="Basic and acidic residues" evidence="1">
    <location>
        <begin position="75"/>
        <end position="87"/>
    </location>
</feature>
<dbReference type="AlphaFoldDB" id="A0A5J5EY37"/>
<feature type="non-terminal residue" evidence="3">
    <location>
        <position position="1"/>
    </location>
</feature>
<feature type="chain" id="PRO_5023910177" evidence="2">
    <location>
        <begin position="23"/>
        <end position="196"/>
    </location>
</feature>
<accession>A0A5J5EY37</accession>